<accession>A0A916ZQK4</accession>
<keyword evidence="4" id="KW-0804">Transcription</keyword>
<dbReference type="SUPFAM" id="SSF46955">
    <property type="entry name" value="Putative DNA-binding domain"/>
    <property type="match status" value="1"/>
</dbReference>
<evidence type="ECO:0000256" key="2">
    <source>
        <dbReference type="ARBA" id="ARBA00023015"/>
    </source>
</evidence>
<dbReference type="InterPro" id="IPR009061">
    <property type="entry name" value="DNA-bd_dom_put_sf"/>
</dbReference>
<sequence>MKTIPITEVCRRTGLSSRTLRFYEAKGLLPAQRTAAGLRCYDETELARLHNITALKRAGFSLARIAQLLDSAALDLPRIIEAQLAALAAQSAALTAASQSLFAAQRALAAGRTLDIDTFCTLIKQGETIMTDKANWQPVLDRYYSPEEQAEWAALKERAFTGFDMQAYAASWKSLTDRIESALPLDPASDPAQVFVTEWNALQAPFMREAAPKLAAGTTKLYDHIDEWSGTVEPPFSKAVWDFITAASAAQRVGTGSAPE</sequence>
<comment type="caution">
    <text evidence="6">The sequence shown here is derived from an EMBL/GenBank/DDBJ whole genome shotgun (WGS) entry which is preliminary data.</text>
</comment>
<dbReference type="InterPro" id="IPR047057">
    <property type="entry name" value="MerR_fam"/>
</dbReference>
<gene>
    <name evidence="6" type="ORF">GCM10011529_14520</name>
</gene>
<proteinExistence type="predicted"/>
<keyword evidence="1" id="KW-0678">Repressor</keyword>
<dbReference type="PROSITE" id="PS50937">
    <property type="entry name" value="HTH_MERR_2"/>
    <property type="match status" value="1"/>
</dbReference>
<dbReference type="PANTHER" id="PTHR30204:SF69">
    <property type="entry name" value="MERR-FAMILY TRANSCRIPTIONAL REGULATOR"/>
    <property type="match status" value="1"/>
</dbReference>
<keyword evidence="2" id="KW-0805">Transcription regulation</keyword>
<evidence type="ECO:0000259" key="5">
    <source>
        <dbReference type="PROSITE" id="PS50937"/>
    </source>
</evidence>
<protein>
    <recommendedName>
        <fullName evidence="5">HTH merR-type domain-containing protein</fullName>
    </recommendedName>
</protein>
<dbReference type="Proteomes" id="UP000635071">
    <property type="component" value="Unassembled WGS sequence"/>
</dbReference>
<dbReference type="CDD" id="cd00592">
    <property type="entry name" value="HTH_MerR-like"/>
    <property type="match status" value="1"/>
</dbReference>
<name>A0A916ZQK4_9SPHN</name>
<keyword evidence="3" id="KW-0238">DNA-binding</keyword>
<evidence type="ECO:0000256" key="4">
    <source>
        <dbReference type="ARBA" id="ARBA00023163"/>
    </source>
</evidence>
<dbReference type="InterPro" id="IPR000551">
    <property type="entry name" value="MerR-type_HTH_dom"/>
</dbReference>
<feature type="domain" description="HTH merR-type" evidence="5">
    <location>
        <begin position="3"/>
        <end position="71"/>
    </location>
</feature>
<dbReference type="RefSeq" id="WP_188762271.1">
    <property type="nucleotide sequence ID" value="NZ_BMJM01000004.1"/>
</dbReference>
<evidence type="ECO:0000313" key="7">
    <source>
        <dbReference type="Proteomes" id="UP000635071"/>
    </source>
</evidence>
<dbReference type="EMBL" id="BMJM01000004">
    <property type="protein sequence ID" value="GGE09264.1"/>
    <property type="molecule type" value="Genomic_DNA"/>
</dbReference>
<dbReference type="AlphaFoldDB" id="A0A916ZQK4"/>
<dbReference type="Pfam" id="PF13411">
    <property type="entry name" value="MerR_1"/>
    <property type="match status" value="1"/>
</dbReference>
<evidence type="ECO:0000313" key="6">
    <source>
        <dbReference type="EMBL" id="GGE09264.1"/>
    </source>
</evidence>
<reference evidence="6" key="2">
    <citation type="submission" date="2020-09" db="EMBL/GenBank/DDBJ databases">
        <authorList>
            <person name="Sun Q."/>
            <person name="Zhou Y."/>
        </authorList>
    </citation>
    <scope>NUCLEOTIDE SEQUENCE</scope>
    <source>
        <strain evidence="6">CGMCC 1.15519</strain>
    </source>
</reference>
<organism evidence="6 7">
    <name type="scientific">Sandarakinorhabdus glacialis</name>
    <dbReference type="NCBI Taxonomy" id="1614636"/>
    <lineage>
        <taxon>Bacteria</taxon>
        <taxon>Pseudomonadati</taxon>
        <taxon>Pseudomonadota</taxon>
        <taxon>Alphaproteobacteria</taxon>
        <taxon>Sphingomonadales</taxon>
        <taxon>Sphingosinicellaceae</taxon>
        <taxon>Sandarakinorhabdus</taxon>
    </lineage>
</organism>
<dbReference type="PRINTS" id="PR00040">
    <property type="entry name" value="HTHMERR"/>
</dbReference>
<dbReference type="SMART" id="SM00422">
    <property type="entry name" value="HTH_MERR"/>
    <property type="match status" value="1"/>
</dbReference>
<dbReference type="PANTHER" id="PTHR30204">
    <property type="entry name" value="REDOX-CYCLING DRUG-SENSING TRANSCRIPTIONAL ACTIVATOR SOXR"/>
    <property type="match status" value="1"/>
</dbReference>
<reference evidence="6" key="1">
    <citation type="journal article" date="2014" name="Int. J. Syst. Evol. Microbiol.">
        <title>Complete genome sequence of Corynebacterium casei LMG S-19264T (=DSM 44701T), isolated from a smear-ripened cheese.</title>
        <authorList>
            <consortium name="US DOE Joint Genome Institute (JGI-PGF)"/>
            <person name="Walter F."/>
            <person name="Albersmeier A."/>
            <person name="Kalinowski J."/>
            <person name="Ruckert C."/>
        </authorList>
    </citation>
    <scope>NUCLEOTIDE SEQUENCE</scope>
    <source>
        <strain evidence="6">CGMCC 1.15519</strain>
    </source>
</reference>
<dbReference type="GO" id="GO:0003700">
    <property type="term" value="F:DNA-binding transcription factor activity"/>
    <property type="evidence" value="ECO:0007669"/>
    <property type="project" value="InterPro"/>
</dbReference>
<evidence type="ECO:0000256" key="1">
    <source>
        <dbReference type="ARBA" id="ARBA00022491"/>
    </source>
</evidence>
<dbReference type="Gene3D" id="1.10.1660.10">
    <property type="match status" value="1"/>
</dbReference>
<keyword evidence="7" id="KW-1185">Reference proteome</keyword>
<evidence type="ECO:0000256" key="3">
    <source>
        <dbReference type="ARBA" id="ARBA00023125"/>
    </source>
</evidence>
<dbReference type="GO" id="GO:0003677">
    <property type="term" value="F:DNA binding"/>
    <property type="evidence" value="ECO:0007669"/>
    <property type="project" value="UniProtKB-KW"/>
</dbReference>